<comment type="caution">
    <text evidence="2">The sequence shown here is derived from an EMBL/GenBank/DDBJ whole genome shotgun (WGS) entry which is preliminary data.</text>
</comment>
<dbReference type="RefSeq" id="WP_169494028.1">
    <property type="nucleotide sequence ID" value="NZ_JABBGM010000006.1"/>
</dbReference>
<evidence type="ECO:0000313" key="3">
    <source>
        <dbReference type="Proteomes" id="UP000583556"/>
    </source>
</evidence>
<protein>
    <submittedName>
        <fullName evidence="2">Uncharacterized protein</fullName>
    </submittedName>
</protein>
<evidence type="ECO:0000313" key="2">
    <source>
        <dbReference type="EMBL" id="NML94737.1"/>
    </source>
</evidence>
<keyword evidence="3" id="KW-1185">Reference proteome</keyword>
<reference evidence="2 3" key="1">
    <citation type="submission" date="2020-04" db="EMBL/GenBank/DDBJ databases">
        <title>Novosphingobium sp. TW-4 isolated from soil.</title>
        <authorList>
            <person name="Dahal R.H."/>
            <person name="Chaudhary D.K."/>
        </authorList>
    </citation>
    <scope>NUCLEOTIDE SEQUENCE [LARGE SCALE GENOMIC DNA]</scope>
    <source>
        <strain evidence="2 3">TW-4</strain>
    </source>
</reference>
<evidence type="ECO:0000256" key="1">
    <source>
        <dbReference type="SAM" id="Phobius"/>
    </source>
</evidence>
<dbReference type="AlphaFoldDB" id="A0A7Y0BQH9"/>
<accession>A0A7Y0BQH9</accession>
<sequence>MQWVSVDASLRSAEAAERANYIGAAGAVVSLVAMYAAWRAFREARRASNAAEKQAEEAVKSSAAAIQGVEDARRFARQQWEAQAADSRSSLLLTKAHLTIKRDAIAVELTMRAEGAQEISDLQVDIVPVFDEGSPGSVLKSVPPFPERGGEGLMIKGNSEIVFTAIEDIDGPKVHALLSDRWHQAVMHIRVRWRDAMGFLIEELFMGHGPVQAQSLSTNLATSFNKKHVKFIGVL</sequence>
<proteinExistence type="predicted"/>
<feature type="transmembrane region" description="Helical" evidence="1">
    <location>
        <begin position="20"/>
        <end position="38"/>
    </location>
</feature>
<name>A0A7Y0BQH9_9SPHN</name>
<keyword evidence="1" id="KW-0812">Transmembrane</keyword>
<gene>
    <name evidence="2" type="ORF">HHL27_13765</name>
</gene>
<keyword evidence="1" id="KW-0472">Membrane</keyword>
<organism evidence="2 3">
    <name type="scientific">Novosphingobium olei</name>
    <dbReference type="NCBI Taxonomy" id="2728851"/>
    <lineage>
        <taxon>Bacteria</taxon>
        <taxon>Pseudomonadati</taxon>
        <taxon>Pseudomonadota</taxon>
        <taxon>Alphaproteobacteria</taxon>
        <taxon>Sphingomonadales</taxon>
        <taxon>Sphingomonadaceae</taxon>
        <taxon>Novosphingobium</taxon>
    </lineage>
</organism>
<dbReference type="Proteomes" id="UP000583556">
    <property type="component" value="Unassembled WGS sequence"/>
</dbReference>
<dbReference type="EMBL" id="JABBGM010000006">
    <property type="protein sequence ID" value="NML94737.1"/>
    <property type="molecule type" value="Genomic_DNA"/>
</dbReference>
<keyword evidence="1" id="KW-1133">Transmembrane helix</keyword>